<comment type="subcellular location">
    <subcellularLocation>
        <location evidence="1">Membrane</location>
        <topology evidence="1">Multi-pass membrane protein</topology>
    </subcellularLocation>
</comment>
<evidence type="ECO:0000256" key="4">
    <source>
        <dbReference type="ARBA" id="ARBA00023136"/>
    </source>
</evidence>
<feature type="transmembrane region" description="Helical" evidence="7">
    <location>
        <begin position="184"/>
        <end position="203"/>
    </location>
</feature>
<dbReference type="InterPro" id="IPR052337">
    <property type="entry name" value="SAT4-like"/>
</dbReference>
<keyword evidence="4 7" id="KW-0472">Membrane</keyword>
<proteinExistence type="inferred from homology"/>
<evidence type="ECO:0000256" key="7">
    <source>
        <dbReference type="SAM" id="Phobius"/>
    </source>
</evidence>
<feature type="region of interest" description="Disordered" evidence="6">
    <location>
        <begin position="290"/>
        <end position="317"/>
    </location>
</feature>
<feature type="transmembrane region" description="Helical" evidence="7">
    <location>
        <begin position="215"/>
        <end position="237"/>
    </location>
</feature>
<evidence type="ECO:0000313" key="9">
    <source>
        <dbReference type="EMBL" id="KAL2817986.1"/>
    </source>
</evidence>
<feature type="transmembrane region" description="Helical" evidence="7">
    <location>
        <begin position="131"/>
        <end position="152"/>
    </location>
</feature>
<feature type="transmembrane region" description="Helical" evidence="7">
    <location>
        <begin position="57"/>
        <end position="81"/>
    </location>
</feature>
<evidence type="ECO:0000256" key="3">
    <source>
        <dbReference type="ARBA" id="ARBA00022989"/>
    </source>
</evidence>
<evidence type="ECO:0000256" key="6">
    <source>
        <dbReference type="SAM" id="MobiDB-lite"/>
    </source>
</evidence>
<feature type="region of interest" description="Disordered" evidence="6">
    <location>
        <begin position="350"/>
        <end position="369"/>
    </location>
</feature>
<dbReference type="InterPro" id="IPR049326">
    <property type="entry name" value="Rhodopsin_dom_fungi"/>
</dbReference>
<keyword evidence="3 7" id="KW-1133">Transmembrane helix</keyword>
<dbReference type="Proteomes" id="UP001610335">
    <property type="component" value="Unassembled WGS sequence"/>
</dbReference>
<gene>
    <name evidence="9" type="ORF">BDW59DRAFT_165692</name>
</gene>
<protein>
    <recommendedName>
        <fullName evidence="8">Rhodopsin domain-containing protein</fullName>
    </recommendedName>
</protein>
<name>A0ABR4HR68_9EURO</name>
<comment type="similarity">
    <text evidence="5">Belongs to the SAT4 family.</text>
</comment>
<feature type="domain" description="Rhodopsin" evidence="8">
    <location>
        <begin position="39"/>
        <end position="278"/>
    </location>
</feature>
<feature type="transmembrane region" description="Helical" evidence="7">
    <location>
        <begin position="252"/>
        <end position="272"/>
    </location>
</feature>
<keyword evidence="2 7" id="KW-0812">Transmembrane</keyword>
<comment type="caution">
    <text evidence="9">The sequence shown here is derived from an EMBL/GenBank/DDBJ whole genome shotgun (WGS) entry which is preliminary data.</text>
</comment>
<feature type="transmembrane region" description="Helical" evidence="7">
    <location>
        <begin position="101"/>
        <end position="122"/>
    </location>
</feature>
<evidence type="ECO:0000256" key="1">
    <source>
        <dbReference type="ARBA" id="ARBA00004141"/>
    </source>
</evidence>
<evidence type="ECO:0000256" key="5">
    <source>
        <dbReference type="ARBA" id="ARBA00038359"/>
    </source>
</evidence>
<reference evidence="9 10" key="1">
    <citation type="submission" date="2024-07" db="EMBL/GenBank/DDBJ databases">
        <title>Section-level genome sequencing and comparative genomics of Aspergillus sections Usti and Cavernicolus.</title>
        <authorList>
            <consortium name="Lawrence Berkeley National Laboratory"/>
            <person name="Nybo J.L."/>
            <person name="Vesth T.C."/>
            <person name="Theobald S."/>
            <person name="Frisvad J.C."/>
            <person name="Larsen T.O."/>
            <person name="Kjaerboelling I."/>
            <person name="Rothschild-Mancinelli K."/>
            <person name="Lyhne E.K."/>
            <person name="Kogle M.E."/>
            <person name="Barry K."/>
            <person name="Clum A."/>
            <person name="Na H."/>
            <person name="Ledsgaard L."/>
            <person name="Lin J."/>
            <person name="Lipzen A."/>
            <person name="Kuo A."/>
            <person name="Riley R."/>
            <person name="Mondo S."/>
            <person name="LaButti K."/>
            <person name="Haridas S."/>
            <person name="Pangalinan J."/>
            <person name="Salamov A.A."/>
            <person name="Simmons B.A."/>
            <person name="Magnuson J.K."/>
            <person name="Chen J."/>
            <person name="Drula E."/>
            <person name="Henrissat B."/>
            <person name="Wiebenga A."/>
            <person name="Lubbers R.J."/>
            <person name="Gomes A.C."/>
            <person name="Makela M.R."/>
            <person name="Stajich J."/>
            <person name="Grigoriev I.V."/>
            <person name="Mortensen U.H."/>
            <person name="De vries R.P."/>
            <person name="Baker S.E."/>
            <person name="Andersen M.R."/>
        </authorList>
    </citation>
    <scope>NUCLEOTIDE SEQUENCE [LARGE SCALE GENOMIC DNA]</scope>
    <source>
        <strain evidence="9 10">CBS 600.67</strain>
    </source>
</reference>
<dbReference type="PANTHER" id="PTHR33048:SF163">
    <property type="entry name" value="INTEGRAL MEMBRANE PROTEIN (AFU_ORTHOLOGUE AFUA_8G05510)"/>
    <property type="match status" value="1"/>
</dbReference>
<evidence type="ECO:0000256" key="2">
    <source>
        <dbReference type="ARBA" id="ARBA00022692"/>
    </source>
</evidence>
<accession>A0ABR4HR68</accession>
<dbReference type="EMBL" id="JBFXLS010000087">
    <property type="protein sequence ID" value="KAL2817986.1"/>
    <property type="molecule type" value="Genomic_DNA"/>
</dbReference>
<feature type="transmembrane region" description="Helical" evidence="7">
    <location>
        <begin position="24"/>
        <end position="45"/>
    </location>
</feature>
<dbReference type="PANTHER" id="PTHR33048">
    <property type="entry name" value="PTH11-LIKE INTEGRAL MEMBRANE PROTEIN (AFU_ORTHOLOGUE AFUA_5G11245)"/>
    <property type="match status" value="1"/>
</dbReference>
<keyword evidence="10" id="KW-1185">Reference proteome</keyword>
<organism evidence="9 10">
    <name type="scientific">Aspergillus cavernicola</name>
    <dbReference type="NCBI Taxonomy" id="176166"/>
    <lineage>
        <taxon>Eukaryota</taxon>
        <taxon>Fungi</taxon>
        <taxon>Dikarya</taxon>
        <taxon>Ascomycota</taxon>
        <taxon>Pezizomycotina</taxon>
        <taxon>Eurotiomycetes</taxon>
        <taxon>Eurotiomycetidae</taxon>
        <taxon>Eurotiales</taxon>
        <taxon>Aspergillaceae</taxon>
        <taxon>Aspergillus</taxon>
        <taxon>Aspergillus subgen. Nidulantes</taxon>
    </lineage>
</organism>
<evidence type="ECO:0000259" key="8">
    <source>
        <dbReference type="Pfam" id="PF20684"/>
    </source>
</evidence>
<feature type="compositionally biased region" description="Polar residues" evidence="6">
    <location>
        <begin position="293"/>
        <end position="304"/>
    </location>
</feature>
<evidence type="ECO:0000313" key="10">
    <source>
        <dbReference type="Proteomes" id="UP001610335"/>
    </source>
</evidence>
<dbReference type="Pfam" id="PF20684">
    <property type="entry name" value="Fung_rhodopsin"/>
    <property type="match status" value="1"/>
</dbReference>
<sequence>MSSPFGDPPSGLDLSESHTARNNAITIALTVLATVAVALRMITRVKVQKINFAADDWFIVASLIPTYGILACTIVGGTYGLGKHVWIVPIDDITRVNQTHFAYVLIYVWAIPLIKLSIIFFYRRIFGMTSIMYLCAFLTLGYFVACTIAFTACCRPPSYYWTQFADPAGGHCVYDLYPFYIGNAAANVFTDLLILVVPIPLVWKLQMRRIQKILISGIFLLGSFVCIASIIRIYYMIPLDHNLDVTWIMADVYVWSSVEPCTGILCACLPTLQPLMRRLFKRIMGSSMARNRLGNSTPQGTSSSIKRRSKALDGSGRRGVFQQLDEEGKGLRPEGDESLLMTTSASGRFEMDELGGGRGGSQEGVVDGMGIQVKTDFRWREEQK</sequence>